<dbReference type="PROSITE" id="PS00463">
    <property type="entry name" value="ZN2_CY6_FUNGAL_1"/>
    <property type="match status" value="1"/>
</dbReference>
<evidence type="ECO:0000313" key="5">
    <source>
        <dbReference type="Proteomes" id="UP001590950"/>
    </source>
</evidence>
<dbReference type="SMART" id="SM00066">
    <property type="entry name" value="GAL4"/>
    <property type="match status" value="1"/>
</dbReference>
<keyword evidence="5" id="KW-1185">Reference proteome</keyword>
<dbReference type="InterPro" id="IPR036864">
    <property type="entry name" value="Zn2-C6_fun-type_DNA-bd_sf"/>
</dbReference>
<dbReference type="EMBL" id="JBEFKJ010000009">
    <property type="protein sequence ID" value="KAL2044433.1"/>
    <property type="molecule type" value="Genomic_DNA"/>
</dbReference>
<comment type="caution">
    <text evidence="4">The sequence shown here is derived from an EMBL/GenBank/DDBJ whole genome shotgun (WGS) entry which is preliminary data.</text>
</comment>
<protein>
    <recommendedName>
        <fullName evidence="3">Zn(2)-C6 fungal-type domain-containing protein</fullName>
    </recommendedName>
</protein>
<feature type="compositionally biased region" description="Polar residues" evidence="2">
    <location>
        <begin position="246"/>
        <end position="259"/>
    </location>
</feature>
<feature type="domain" description="Zn(2)-C6 fungal-type" evidence="3">
    <location>
        <begin position="18"/>
        <end position="51"/>
    </location>
</feature>
<accession>A0ABR4AH73</accession>
<feature type="region of interest" description="Disordered" evidence="2">
    <location>
        <begin position="246"/>
        <end position="266"/>
    </location>
</feature>
<gene>
    <name evidence="4" type="ORF">N7G274_003138</name>
</gene>
<name>A0ABR4AH73_9LECA</name>
<evidence type="ECO:0000259" key="3">
    <source>
        <dbReference type="PROSITE" id="PS50048"/>
    </source>
</evidence>
<evidence type="ECO:0000313" key="4">
    <source>
        <dbReference type="EMBL" id="KAL2044433.1"/>
    </source>
</evidence>
<dbReference type="Gene3D" id="4.10.240.10">
    <property type="entry name" value="Zn(2)-C6 fungal-type DNA-binding domain"/>
    <property type="match status" value="1"/>
</dbReference>
<dbReference type="InterPro" id="IPR001138">
    <property type="entry name" value="Zn2Cys6_DnaBD"/>
</dbReference>
<dbReference type="PROSITE" id="PS50048">
    <property type="entry name" value="ZN2_CY6_FUNGAL_2"/>
    <property type="match status" value="1"/>
</dbReference>
<keyword evidence="1" id="KW-0539">Nucleus</keyword>
<dbReference type="Proteomes" id="UP001590950">
    <property type="component" value="Unassembled WGS sequence"/>
</dbReference>
<dbReference type="SUPFAM" id="SSF57701">
    <property type="entry name" value="Zn2/Cys6 DNA-binding domain"/>
    <property type="match status" value="1"/>
</dbReference>
<evidence type="ECO:0000256" key="2">
    <source>
        <dbReference type="SAM" id="MobiDB-lite"/>
    </source>
</evidence>
<organism evidence="4 5">
    <name type="scientific">Stereocaulon virgatum</name>
    <dbReference type="NCBI Taxonomy" id="373712"/>
    <lineage>
        <taxon>Eukaryota</taxon>
        <taxon>Fungi</taxon>
        <taxon>Dikarya</taxon>
        <taxon>Ascomycota</taxon>
        <taxon>Pezizomycotina</taxon>
        <taxon>Lecanoromycetes</taxon>
        <taxon>OSLEUM clade</taxon>
        <taxon>Lecanoromycetidae</taxon>
        <taxon>Lecanorales</taxon>
        <taxon>Lecanorineae</taxon>
        <taxon>Stereocaulaceae</taxon>
        <taxon>Stereocaulon</taxon>
    </lineage>
</organism>
<reference evidence="4 5" key="1">
    <citation type="submission" date="2024-09" db="EMBL/GenBank/DDBJ databases">
        <title>Rethinking Asexuality: The Enigmatic Case of Functional Sexual Genes in Lepraria (Stereocaulaceae).</title>
        <authorList>
            <person name="Doellman M."/>
            <person name="Sun Y."/>
            <person name="Barcenas-Pena A."/>
            <person name="Lumbsch H.T."/>
            <person name="Grewe F."/>
        </authorList>
    </citation>
    <scope>NUCLEOTIDE SEQUENCE [LARGE SCALE GENOMIC DNA]</scope>
    <source>
        <strain evidence="4 5">Mercado 3170</strain>
    </source>
</reference>
<sequence length="480" mass="52029">MSAESPSISFFPTSKRSACDRCRKQKLRCPPRENATQSCVRCVRASLPCTTGYIKPLGRSGGDGVTTFSHGDAEPAAIFNIGMSEGPLSLMDITPLDSQSSPSTGITFESTNSWIVPDVFNDNQSLTQVWSRNPTQDMASSNFPGSYAHESLLSENVLLPDVRLSTNGNTNGTLSSGLDHLPSAPTPSKLILGEQMPHADSIIMQRQQMLIGSGENIPSRAECDIRLSQLSLDLSKQMQELVTKSQQGITAGKDNNPSETPFEVTSKGSADACTSNAFGDALRSTSEFLAILLCYDSGVFGETSSATSMSQRSGVSNDVSRSSVSFAIVLRLLSSYLRIIAIFDDLFHQLYELQCRSGATSPWLLTGLQTLPDLHLAGFPVQQGSLQTKILIQAIQHQFELTEKILGLPVELRVSDRQEVYHIGLLQNDGAKPLLQAILDGQHGGGGADVFTLDRIRAIDSLESLKENIMKVQQFLLQLI</sequence>
<dbReference type="Pfam" id="PF00172">
    <property type="entry name" value="Zn_clus"/>
    <property type="match status" value="1"/>
</dbReference>
<dbReference type="CDD" id="cd00067">
    <property type="entry name" value="GAL4"/>
    <property type="match status" value="1"/>
</dbReference>
<evidence type="ECO:0000256" key="1">
    <source>
        <dbReference type="ARBA" id="ARBA00023242"/>
    </source>
</evidence>
<proteinExistence type="predicted"/>